<name>A0AAQ3MLK8_VIGMU</name>
<evidence type="ECO:0000313" key="2">
    <source>
        <dbReference type="Proteomes" id="UP001374535"/>
    </source>
</evidence>
<keyword evidence="2" id="KW-1185">Reference proteome</keyword>
<sequence length="136" mass="15084">MVGAWRVECGISSSLSQAWLTAEQAFSLVWLAATPVTNGKMWGLQSAAVSFLDGDDSGRIPEGERFPLEQEMELKNELRRGGFSFVWPVVFLAVFPVAGREVATDYMSHCGRGCRWRQQRRVLGGESVSRSCARLV</sequence>
<organism evidence="1 2">
    <name type="scientific">Vigna mungo</name>
    <name type="common">Black gram</name>
    <name type="synonym">Phaseolus mungo</name>
    <dbReference type="NCBI Taxonomy" id="3915"/>
    <lineage>
        <taxon>Eukaryota</taxon>
        <taxon>Viridiplantae</taxon>
        <taxon>Streptophyta</taxon>
        <taxon>Embryophyta</taxon>
        <taxon>Tracheophyta</taxon>
        <taxon>Spermatophyta</taxon>
        <taxon>Magnoliopsida</taxon>
        <taxon>eudicotyledons</taxon>
        <taxon>Gunneridae</taxon>
        <taxon>Pentapetalae</taxon>
        <taxon>rosids</taxon>
        <taxon>fabids</taxon>
        <taxon>Fabales</taxon>
        <taxon>Fabaceae</taxon>
        <taxon>Papilionoideae</taxon>
        <taxon>50 kb inversion clade</taxon>
        <taxon>NPAAA clade</taxon>
        <taxon>indigoferoid/millettioid clade</taxon>
        <taxon>Phaseoleae</taxon>
        <taxon>Vigna</taxon>
    </lineage>
</organism>
<gene>
    <name evidence="1" type="ORF">V8G54_032244</name>
</gene>
<accession>A0AAQ3MLK8</accession>
<dbReference type="EMBL" id="CP144691">
    <property type="protein sequence ID" value="WVY93156.1"/>
    <property type="molecule type" value="Genomic_DNA"/>
</dbReference>
<proteinExistence type="predicted"/>
<protein>
    <submittedName>
        <fullName evidence="1">Uncharacterized protein</fullName>
    </submittedName>
</protein>
<evidence type="ECO:0000313" key="1">
    <source>
        <dbReference type="EMBL" id="WVY93156.1"/>
    </source>
</evidence>
<reference evidence="1 2" key="1">
    <citation type="journal article" date="2023" name="Life. Sci Alliance">
        <title>Evolutionary insights into 3D genome organization and epigenetic landscape of Vigna mungo.</title>
        <authorList>
            <person name="Junaid A."/>
            <person name="Singh B."/>
            <person name="Bhatia S."/>
        </authorList>
    </citation>
    <scope>NUCLEOTIDE SEQUENCE [LARGE SCALE GENOMIC DNA]</scope>
    <source>
        <strain evidence="1">Urdbean</strain>
    </source>
</reference>
<dbReference type="AlphaFoldDB" id="A0AAQ3MLK8"/>
<dbReference type="Proteomes" id="UP001374535">
    <property type="component" value="Chromosome 10"/>
</dbReference>